<organism evidence="1 2">
    <name type="scientific">Nephila pilipes</name>
    <name type="common">Giant wood spider</name>
    <name type="synonym">Nephila maculata</name>
    <dbReference type="NCBI Taxonomy" id="299642"/>
    <lineage>
        <taxon>Eukaryota</taxon>
        <taxon>Metazoa</taxon>
        <taxon>Ecdysozoa</taxon>
        <taxon>Arthropoda</taxon>
        <taxon>Chelicerata</taxon>
        <taxon>Arachnida</taxon>
        <taxon>Araneae</taxon>
        <taxon>Araneomorphae</taxon>
        <taxon>Entelegynae</taxon>
        <taxon>Araneoidea</taxon>
        <taxon>Nephilidae</taxon>
        <taxon>Nephila</taxon>
    </lineage>
</organism>
<reference evidence="1" key="1">
    <citation type="submission" date="2020-08" db="EMBL/GenBank/DDBJ databases">
        <title>Multicomponent nature underlies the extraordinary mechanical properties of spider dragline silk.</title>
        <authorList>
            <person name="Kono N."/>
            <person name="Nakamura H."/>
            <person name="Mori M."/>
            <person name="Yoshida Y."/>
            <person name="Ohtoshi R."/>
            <person name="Malay A.D."/>
            <person name="Moran D.A.P."/>
            <person name="Tomita M."/>
            <person name="Numata K."/>
            <person name="Arakawa K."/>
        </authorList>
    </citation>
    <scope>NUCLEOTIDE SEQUENCE</scope>
</reference>
<protein>
    <submittedName>
        <fullName evidence="1">Uncharacterized protein</fullName>
    </submittedName>
</protein>
<gene>
    <name evidence="1" type="ORF">NPIL_240281</name>
</gene>
<dbReference type="OrthoDB" id="10442550at2759"/>
<dbReference type="Proteomes" id="UP000887013">
    <property type="component" value="Unassembled WGS sequence"/>
</dbReference>
<keyword evidence="2" id="KW-1185">Reference proteome</keyword>
<comment type="caution">
    <text evidence="1">The sequence shown here is derived from an EMBL/GenBank/DDBJ whole genome shotgun (WGS) entry which is preliminary data.</text>
</comment>
<dbReference type="AlphaFoldDB" id="A0A8X6MG03"/>
<sequence length="167" mass="19530">MKYESEAKPSLLLNWRGPLITFQCKGKIKFRWKEGQMSDTGWYPESRFRLGQWVKAHSRFQCVATEEKQRCLRSSRAHNRRHSVASYSICISFVVKTLSTKHSIVCFRLLTDPLWYRLTLSNLVCVLPCTLPLRLHHPMFCTPQLPVPTLDADEFCVLLERIGVWCK</sequence>
<evidence type="ECO:0000313" key="1">
    <source>
        <dbReference type="EMBL" id="GFS49015.1"/>
    </source>
</evidence>
<accession>A0A8X6MG03</accession>
<name>A0A8X6MG03_NEPPI</name>
<dbReference type="EMBL" id="BMAW01091307">
    <property type="protein sequence ID" value="GFS49015.1"/>
    <property type="molecule type" value="Genomic_DNA"/>
</dbReference>
<evidence type="ECO:0000313" key="2">
    <source>
        <dbReference type="Proteomes" id="UP000887013"/>
    </source>
</evidence>
<proteinExistence type="predicted"/>